<dbReference type="GO" id="GO:0046872">
    <property type="term" value="F:metal ion binding"/>
    <property type="evidence" value="ECO:0007669"/>
    <property type="project" value="UniProtKB-KW"/>
</dbReference>
<dbReference type="InterPro" id="IPR000182">
    <property type="entry name" value="GNAT_dom"/>
</dbReference>
<dbReference type="GO" id="GO:0002949">
    <property type="term" value="P:tRNA threonylcarbamoyladenosine modification"/>
    <property type="evidence" value="ECO:0007669"/>
    <property type="project" value="InterPro"/>
</dbReference>
<dbReference type="PANTHER" id="PTHR33540">
    <property type="entry name" value="TRNA THREONYLCARBAMOYLADENOSINE BIOSYNTHESIS PROTEIN TSAE"/>
    <property type="match status" value="1"/>
</dbReference>
<name>A0A3N0GZS5_9ACTN</name>
<keyword evidence="9" id="KW-0460">Magnesium</keyword>
<evidence type="ECO:0000256" key="3">
    <source>
        <dbReference type="ARBA" id="ARBA00019010"/>
    </source>
</evidence>
<evidence type="ECO:0000256" key="4">
    <source>
        <dbReference type="ARBA" id="ARBA00022490"/>
    </source>
</evidence>
<evidence type="ECO:0000313" key="13">
    <source>
        <dbReference type="EMBL" id="RNM17726.1"/>
    </source>
</evidence>
<dbReference type="Pfam" id="PF02367">
    <property type="entry name" value="TsaE"/>
    <property type="match status" value="1"/>
</dbReference>
<evidence type="ECO:0000256" key="11">
    <source>
        <dbReference type="ARBA" id="ARBA00032441"/>
    </source>
</evidence>
<keyword evidence="7" id="KW-0547">Nucleotide-binding</keyword>
<dbReference type="Pfam" id="PF00583">
    <property type="entry name" value="Acetyltransf_1"/>
    <property type="match status" value="1"/>
</dbReference>
<dbReference type="InterPro" id="IPR003442">
    <property type="entry name" value="T6A_TsaE"/>
</dbReference>
<evidence type="ECO:0000256" key="2">
    <source>
        <dbReference type="ARBA" id="ARBA00007599"/>
    </source>
</evidence>
<keyword evidence="6" id="KW-0479">Metal-binding</keyword>
<evidence type="ECO:0000256" key="10">
    <source>
        <dbReference type="ARBA" id="ARBA00024908"/>
    </source>
</evidence>
<keyword evidence="8" id="KW-0067">ATP-binding</keyword>
<keyword evidence="5" id="KW-0819">tRNA processing</keyword>
<dbReference type="RefSeq" id="WP_123220864.1">
    <property type="nucleotide sequence ID" value="NZ_RJSF01000002.1"/>
</dbReference>
<dbReference type="AlphaFoldDB" id="A0A3N0GZS5"/>
<dbReference type="GO" id="GO:0016747">
    <property type="term" value="F:acyltransferase activity, transferring groups other than amino-acyl groups"/>
    <property type="evidence" value="ECO:0007669"/>
    <property type="project" value="InterPro"/>
</dbReference>
<evidence type="ECO:0000256" key="5">
    <source>
        <dbReference type="ARBA" id="ARBA00022694"/>
    </source>
</evidence>
<comment type="function">
    <text evidence="10">Required for the formation of a threonylcarbamoyl group on adenosine at position 37 (t(6)A37) in tRNAs that read codons beginning with adenine. Is involved in the transfer of the threonylcarbamoyl moiety of threonylcarbamoyl-AMP (TC-AMP) to the N6 group of A37, together with TsaD and TsaB. TsaE seems to play an indirect role in the t(6)A biosynthesis pathway, possibly in regulating the core enzymatic function of TsaD.</text>
</comment>
<organism evidence="13 14">
    <name type="scientific">Nocardioides pocheonensis</name>
    <dbReference type="NCBI Taxonomy" id="661485"/>
    <lineage>
        <taxon>Bacteria</taxon>
        <taxon>Bacillati</taxon>
        <taxon>Actinomycetota</taxon>
        <taxon>Actinomycetes</taxon>
        <taxon>Propionibacteriales</taxon>
        <taxon>Nocardioidaceae</taxon>
        <taxon>Nocardioides</taxon>
    </lineage>
</organism>
<keyword evidence="13" id="KW-0808">Transferase</keyword>
<comment type="caution">
    <text evidence="13">The sequence shown here is derived from an EMBL/GenBank/DDBJ whole genome shotgun (WGS) entry which is preliminary data.</text>
</comment>
<dbReference type="Proteomes" id="UP000279994">
    <property type="component" value="Unassembled WGS sequence"/>
</dbReference>
<evidence type="ECO:0000313" key="14">
    <source>
        <dbReference type="Proteomes" id="UP000279994"/>
    </source>
</evidence>
<evidence type="ECO:0000259" key="12">
    <source>
        <dbReference type="PROSITE" id="PS51186"/>
    </source>
</evidence>
<sequence length="305" mass="32482">MTEILQVDASRADDVVAVIHEAFAGRPVLDPPSTALEETVESVGKALAEHGGLLATLQGEPVGALLFEDHGQLLGLRRVGVLERARHHGVAQLLADAAADVAVERGKDGIDLEARIELPKTVAFWEKHGYVEVERDGPRLRMLRLCPMRVVLPEPEDTRAVGERLAPLLRRGDLLILTGDLGAGKTTLTQGLGAGLGVRGTVTSPTFVIARVHPSLADGPALVHVDAYRLGDAAELDDLDLDTDLDEAVTVVEWGSGLAEALSSDRLELRLARADDDVRTLTLAPVGGRWLDSGLRAALGAERFA</sequence>
<dbReference type="InterPro" id="IPR016181">
    <property type="entry name" value="Acyl_CoA_acyltransferase"/>
</dbReference>
<keyword evidence="4" id="KW-0963">Cytoplasm</keyword>
<evidence type="ECO:0000256" key="6">
    <source>
        <dbReference type="ARBA" id="ARBA00022723"/>
    </source>
</evidence>
<evidence type="ECO:0000256" key="7">
    <source>
        <dbReference type="ARBA" id="ARBA00022741"/>
    </source>
</evidence>
<dbReference type="NCBIfam" id="TIGR00150">
    <property type="entry name" value="T6A_YjeE"/>
    <property type="match status" value="1"/>
</dbReference>
<dbReference type="Gene3D" id="3.40.630.30">
    <property type="match status" value="1"/>
</dbReference>
<dbReference type="SUPFAM" id="SSF52540">
    <property type="entry name" value="P-loop containing nucleoside triphosphate hydrolases"/>
    <property type="match status" value="1"/>
</dbReference>
<comment type="subcellular location">
    <subcellularLocation>
        <location evidence="1">Cytoplasm</location>
    </subcellularLocation>
</comment>
<dbReference type="GO" id="GO:0005737">
    <property type="term" value="C:cytoplasm"/>
    <property type="evidence" value="ECO:0007669"/>
    <property type="project" value="UniProtKB-SubCell"/>
</dbReference>
<evidence type="ECO:0000256" key="1">
    <source>
        <dbReference type="ARBA" id="ARBA00004496"/>
    </source>
</evidence>
<gene>
    <name evidence="13" type="primary">tsaE</name>
    <name evidence="13" type="ORF">EFL26_00175</name>
</gene>
<comment type="similarity">
    <text evidence="2">Belongs to the TsaE family.</text>
</comment>
<dbReference type="GO" id="GO:0005524">
    <property type="term" value="F:ATP binding"/>
    <property type="evidence" value="ECO:0007669"/>
    <property type="project" value="UniProtKB-KW"/>
</dbReference>
<dbReference type="PANTHER" id="PTHR33540:SF2">
    <property type="entry name" value="TRNA THREONYLCARBAMOYLADENOSINE BIOSYNTHESIS PROTEIN TSAE"/>
    <property type="match status" value="1"/>
</dbReference>
<dbReference type="OrthoDB" id="9800307at2"/>
<keyword evidence="14" id="KW-1185">Reference proteome</keyword>
<evidence type="ECO:0000256" key="9">
    <source>
        <dbReference type="ARBA" id="ARBA00022842"/>
    </source>
</evidence>
<dbReference type="Gene3D" id="3.40.50.300">
    <property type="entry name" value="P-loop containing nucleotide triphosphate hydrolases"/>
    <property type="match status" value="1"/>
</dbReference>
<feature type="domain" description="N-acetyltransferase" evidence="12">
    <location>
        <begin position="2"/>
        <end position="153"/>
    </location>
</feature>
<dbReference type="SUPFAM" id="SSF55729">
    <property type="entry name" value="Acyl-CoA N-acyltransferases (Nat)"/>
    <property type="match status" value="1"/>
</dbReference>
<evidence type="ECO:0000256" key="8">
    <source>
        <dbReference type="ARBA" id="ARBA00022840"/>
    </source>
</evidence>
<accession>A0A3N0GZS5</accession>
<protein>
    <recommendedName>
        <fullName evidence="3">tRNA threonylcarbamoyladenosine biosynthesis protein TsaE</fullName>
    </recommendedName>
    <alternativeName>
        <fullName evidence="11">t(6)A37 threonylcarbamoyladenosine biosynthesis protein TsaE</fullName>
    </alternativeName>
</protein>
<dbReference type="InterPro" id="IPR027417">
    <property type="entry name" value="P-loop_NTPase"/>
</dbReference>
<reference evidence="13 14" key="1">
    <citation type="submission" date="2018-11" db="EMBL/GenBank/DDBJ databases">
        <authorList>
            <person name="Li F."/>
        </authorList>
    </citation>
    <scope>NUCLEOTIDE SEQUENCE [LARGE SCALE GENOMIC DNA]</scope>
    <source>
        <strain evidence="13 14">Gsoil 818</strain>
    </source>
</reference>
<dbReference type="PROSITE" id="PS51186">
    <property type="entry name" value="GNAT"/>
    <property type="match status" value="1"/>
</dbReference>
<dbReference type="EMBL" id="RJSF01000002">
    <property type="protein sequence ID" value="RNM17726.1"/>
    <property type="molecule type" value="Genomic_DNA"/>
</dbReference>
<proteinExistence type="inferred from homology"/>